<organism evidence="1 2">
    <name type="scientific">Rhizobium rhododendri</name>
    <dbReference type="NCBI Taxonomy" id="2506430"/>
    <lineage>
        <taxon>Bacteria</taxon>
        <taxon>Pseudomonadati</taxon>
        <taxon>Pseudomonadota</taxon>
        <taxon>Alphaproteobacteria</taxon>
        <taxon>Hyphomicrobiales</taxon>
        <taxon>Rhizobiaceae</taxon>
        <taxon>Rhizobium/Agrobacterium group</taxon>
        <taxon>Rhizobium</taxon>
    </lineage>
</organism>
<reference evidence="1 2" key="1">
    <citation type="journal article" date="2019" name="Phytopathology">
        <title>A Novel Group of Rhizobium tumorigenes-Like Agrobacteria Associated with Crown Gall Disease of Rhododendron and Blueberry.</title>
        <authorList>
            <person name="Kuzmanovic N."/>
            <person name="Behrens P."/>
            <person name="Idczak E."/>
            <person name="Wagner S."/>
            <person name="Gotz M."/>
            <person name="Sproer C."/>
            <person name="Bunk B."/>
            <person name="Overmann J."/>
            <person name="Smalla K."/>
        </authorList>
    </citation>
    <scope>NUCLEOTIDE SEQUENCE [LARGE SCALE GENOMIC DNA]</scope>
    <source>
        <strain evidence="2">rho-6.2</strain>
    </source>
</reference>
<sequence length="112" mass="12774">MTGSPRRPGACKFYQDLGQTLSEAVAIIARYDCVKDANRETRQVRNKRSETESPDPEIPEAGFLPWDYYWELRLSEASVWFGLASISNPELVNWLQVTGVGLMLEAKKNPRR</sequence>
<evidence type="ECO:0000313" key="1">
    <source>
        <dbReference type="EMBL" id="WFS26116.1"/>
    </source>
</evidence>
<geneLocation type="plasmid" evidence="1 2">
    <name>unnamed1</name>
</geneLocation>
<protein>
    <submittedName>
        <fullName evidence="1">Uncharacterized protein</fullName>
    </submittedName>
</protein>
<name>A0ABY8IQW6_9HYPH</name>
<dbReference type="Proteomes" id="UP000318939">
    <property type="component" value="Plasmid unnamed1"/>
</dbReference>
<evidence type="ECO:0000313" key="2">
    <source>
        <dbReference type="Proteomes" id="UP000318939"/>
    </source>
</evidence>
<dbReference type="EMBL" id="CP117268">
    <property type="protein sequence ID" value="WFS26116.1"/>
    <property type="molecule type" value="Genomic_DNA"/>
</dbReference>
<reference evidence="1 2" key="2">
    <citation type="journal article" date="2023" name="MicrobiologyOpen">
        <title>Genomics of the tumorigenes clade of the family Rhizobiaceae and description of Rhizobium rhododendri sp. nov.</title>
        <authorList>
            <person name="Kuzmanovic N."/>
            <person name="diCenzo G.C."/>
            <person name="Bunk B."/>
            <person name="Sproeer C."/>
            <person name="Fruehling A."/>
            <person name="Neumann-Schaal M."/>
            <person name="Overmann J."/>
            <person name="Smalla K."/>
        </authorList>
    </citation>
    <scope>NUCLEOTIDE SEQUENCE [LARGE SCALE GENOMIC DNA]</scope>
    <source>
        <strain evidence="2">rho-6.2</strain>
        <plasmid evidence="1 2">unnamed1</plasmid>
    </source>
</reference>
<proteinExistence type="predicted"/>
<gene>
    <name evidence="1" type="ORF">PR018_23690</name>
</gene>
<keyword evidence="2" id="KW-1185">Reference proteome</keyword>
<keyword evidence="1" id="KW-0614">Plasmid</keyword>
<accession>A0ABY8IQW6</accession>
<dbReference type="RefSeq" id="WP_244615481.1">
    <property type="nucleotide sequence ID" value="NZ_CP117268.1"/>
</dbReference>